<dbReference type="EMBL" id="JARBDR010000923">
    <property type="protein sequence ID" value="KAJ8297380.1"/>
    <property type="molecule type" value="Genomic_DNA"/>
</dbReference>
<evidence type="ECO:0000313" key="2">
    <source>
        <dbReference type="Proteomes" id="UP001217089"/>
    </source>
</evidence>
<protein>
    <submittedName>
        <fullName evidence="1">Uncharacterized protein</fullName>
    </submittedName>
</protein>
<name>A0ABQ9DWW4_TEGGR</name>
<sequence>MTSFATYRFPYSKKDSFFRPIPPPVSVSSLQIDYTHILFHFDCKKAAPSLNYTLSQQEKKMAVNIQSEKEKEIAVNIQSQQEKEMAVNIQSEHMSTSVNEKGHWTYQCTGKRKYVSRPSRTKEMIKRLKREEEKQKMETLMIISKK</sequence>
<accession>A0ABQ9DWW4</accession>
<comment type="caution">
    <text evidence="1">The sequence shown here is derived from an EMBL/GenBank/DDBJ whole genome shotgun (WGS) entry which is preliminary data.</text>
</comment>
<reference evidence="1 2" key="1">
    <citation type="submission" date="2022-12" db="EMBL/GenBank/DDBJ databases">
        <title>Chromosome-level genome of Tegillarca granosa.</title>
        <authorList>
            <person name="Kim J."/>
        </authorList>
    </citation>
    <scope>NUCLEOTIDE SEQUENCE [LARGE SCALE GENOMIC DNA]</scope>
    <source>
        <strain evidence="1">Teg-2019</strain>
        <tissue evidence="1">Adductor muscle</tissue>
    </source>
</reference>
<keyword evidence="2" id="KW-1185">Reference proteome</keyword>
<dbReference type="Pfam" id="PF13917">
    <property type="entry name" value="zf-CCHC_3"/>
    <property type="match status" value="1"/>
</dbReference>
<proteinExistence type="predicted"/>
<organism evidence="1 2">
    <name type="scientific">Tegillarca granosa</name>
    <name type="common">Malaysian cockle</name>
    <name type="synonym">Anadara granosa</name>
    <dbReference type="NCBI Taxonomy" id="220873"/>
    <lineage>
        <taxon>Eukaryota</taxon>
        <taxon>Metazoa</taxon>
        <taxon>Spiralia</taxon>
        <taxon>Lophotrochozoa</taxon>
        <taxon>Mollusca</taxon>
        <taxon>Bivalvia</taxon>
        <taxon>Autobranchia</taxon>
        <taxon>Pteriomorphia</taxon>
        <taxon>Arcoida</taxon>
        <taxon>Arcoidea</taxon>
        <taxon>Arcidae</taxon>
        <taxon>Tegillarca</taxon>
    </lineage>
</organism>
<dbReference type="Proteomes" id="UP001217089">
    <property type="component" value="Unassembled WGS sequence"/>
</dbReference>
<gene>
    <name evidence="1" type="ORF">KUTeg_023911</name>
</gene>
<evidence type="ECO:0000313" key="1">
    <source>
        <dbReference type="EMBL" id="KAJ8297380.1"/>
    </source>
</evidence>